<name>A0AAV6USQ6_9ARAC</name>
<dbReference type="Proteomes" id="UP000827092">
    <property type="component" value="Unassembled WGS sequence"/>
</dbReference>
<sequence>MNELPQDQSSRNVETKGQQRCQLFESAPINLGECSSLSPYDETRVCSSEKNPKHNNLVEMAAFVRKVFPFVSVLDERIKEEVQAGAEHPSRFSDPAAFTFPG</sequence>
<accession>A0AAV6USQ6</accession>
<comment type="caution">
    <text evidence="1">The sequence shown here is derived from an EMBL/GenBank/DDBJ whole genome shotgun (WGS) entry which is preliminary data.</text>
</comment>
<evidence type="ECO:0000313" key="2">
    <source>
        <dbReference type="Proteomes" id="UP000827092"/>
    </source>
</evidence>
<keyword evidence="2" id="KW-1185">Reference proteome</keyword>
<dbReference type="AlphaFoldDB" id="A0AAV6USQ6"/>
<reference evidence="1 2" key="1">
    <citation type="journal article" date="2022" name="Nat. Ecol. Evol.">
        <title>A masculinizing supergene underlies an exaggerated male reproductive morph in a spider.</title>
        <authorList>
            <person name="Hendrickx F."/>
            <person name="De Corte Z."/>
            <person name="Sonet G."/>
            <person name="Van Belleghem S.M."/>
            <person name="Kostlbacher S."/>
            <person name="Vangestel C."/>
        </authorList>
    </citation>
    <scope>NUCLEOTIDE SEQUENCE [LARGE SCALE GENOMIC DNA]</scope>
    <source>
        <strain evidence="1">W744_W776</strain>
    </source>
</reference>
<evidence type="ECO:0000313" key="1">
    <source>
        <dbReference type="EMBL" id="KAG8186842.1"/>
    </source>
</evidence>
<proteinExistence type="predicted"/>
<protein>
    <submittedName>
        <fullName evidence="1">Uncharacterized protein</fullName>
    </submittedName>
</protein>
<dbReference type="EMBL" id="JAFNEN010000287">
    <property type="protein sequence ID" value="KAG8186842.1"/>
    <property type="molecule type" value="Genomic_DNA"/>
</dbReference>
<organism evidence="1 2">
    <name type="scientific">Oedothorax gibbosus</name>
    <dbReference type="NCBI Taxonomy" id="931172"/>
    <lineage>
        <taxon>Eukaryota</taxon>
        <taxon>Metazoa</taxon>
        <taxon>Ecdysozoa</taxon>
        <taxon>Arthropoda</taxon>
        <taxon>Chelicerata</taxon>
        <taxon>Arachnida</taxon>
        <taxon>Araneae</taxon>
        <taxon>Araneomorphae</taxon>
        <taxon>Entelegynae</taxon>
        <taxon>Araneoidea</taxon>
        <taxon>Linyphiidae</taxon>
        <taxon>Erigoninae</taxon>
        <taxon>Oedothorax</taxon>
    </lineage>
</organism>
<gene>
    <name evidence="1" type="ORF">JTE90_024088</name>
</gene>